<organism evidence="1 2">
    <name type="scientific">Pedobacter panaciterrae</name>
    <dbReference type="NCBI Taxonomy" id="363849"/>
    <lineage>
        <taxon>Bacteria</taxon>
        <taxon>Pseudomonadati</taxon>
        <taxon>Bacteroidota</taxon>
        <taxon>Sphingobacteriia</taxon>
        <taxon>Sphingobacteriales</taxon>
        <taxon>Sphingobacteriaceae</taxon>
        <taxon>Pedobacter</taxon>
    </lineage>
</organism>
<sequence>MKTGGIIYGSVILCLLQICLSSCGEDDLKKAAKLSEKIALNRDRTTGVDIIYSDSAKVKAQGFAPILDKVTPANGAVYQEMPKGVKINFIDEITTKIKGSITSDYAIMKDTEKLTIFRRNVVVVNENMTFNTEELVWDQNKKLFLSPKGVVTKPDGTVLNAVDFTATEDFNFINWKNGSGETYVPDNFGE</sequence>
<dbReference type="Gene3D" id="2.60.450.10">
    <property type="entry name" value="Lipopolysaccharide (LPS) transport protein A like domain"/>
    <property type="match status" value="1"/>
</dbReference>
<accession>A0ABU8NP76</accession>
<gene>
    <name evidence="1" type="ORF">WAE58_14890</name>
</gene>
<evidence type="ECO:0000313" key="1">
    <source>
        <dbReference type="EMBL" id="MEJ2903729.1"/>
    </source>
</evidence>
<dbReference type="RefSeq" id="WP_337716912.1">
    <property type="nucleotide sequence ID" value="NZ_JBBEUB010000005.1"/>
</dbReference>
<reference evidence="1 2" key="1">
    <citation type="submission" date="2024-03" db="EMBL/GenBank/DDBJ databases">
        <title>Sequence of Lycoming College Course Isolates.</title>
        <authorList>
            <person name="Plotts O."/>
            <person name="Newman J."/>
        </authorList>
    </citation>
    <scope>NUCLEOTIDE SEQUENCE [LARGE SCALE GENOMIC DNA]</scope>
    <source>
        <strain evidence="1 2">CJB-3</strain>
    </source>
</reference>
<protein>
    <recommendedName>
        <fullName evidence="3">LPS export ABC transporter protein LptC</fullName>
    </recommendedName>
</protein>
<dbReference type="Proteomes" id="UP001378956">
    <property type="component" value="Unassembled WGS sequence"/>
</dbReference>
<name>A0ABU8NP76_9SPHI</name>
<dbReference type="EMBL" id="JBBEUB010000005">
    <property type="protein sequence ID" value="MEJ2903729.1"/>
    <property type="molecule type" value="Genomic_DNA"/>
</dbReference>
<keyword evidence="2" id="KW-1185">Reference proteome</keyword>
<evidence type="ECO:0000313" key="2">
    <source>
        <dbReference type="Proteomes" id="UP001378956"/>
    </source>
</evidence>
<proteinExistence type="predicted"/>
<comment type="caution">
    <text evidence="1">The sequence shown here is derived from an EMBL/GenBank/DDBJ whole genome shotgun (WGS) entry which is preliminary data.</text>
</comment>
<evidence type="ECO:0008006" key="3">
    <source>
        <dbReference type="Google" id="ProtNLM"/>
    </source>
</evidence>